<evidence type="ECO:0000259" key="2">
    <source>
        <dbReference type="SMART" id="SM00950"/>
    </source>
</evidence>
<accession>A0A6A5QGS9</accession>
<dbReference type="GO" id="GO:0003676">
    <property type="term" value="F:nucleic acid binding"/>
    <property type="evidence" value="ECO:0007669"/>
    <property type="project" value="InterPro"/>
</dbReference>
<proteinExistence type="predicted"/>
<gene>
    <name evidence="3" type="ORF">BDU57DRAFT_597645</name>
</gene>
<dbReference type="EMBL" id="ML979139">
    <property type="protein sequence ID" value="KAF1913257.1"/>
    <property type="molecule type" value="Genomic_DNA"/>
</dbReference>
<dbReference type="AlphaFoldDB" id="A0A6A5QGS9"/>
<evidence type="ECO:0000313" key="4">
    <source>
        <dbReference type="Proteomes" id="UP000800096"/>
    </source>
</evidence>
<keyword evidence="4" id="KW-1185">Reference proteome</keyword>
<dbReference type="SUPFAM" id="SSF53098">
    <property type="entry name" value="Ribonuclease H-like"/>
    <property type="match status" value="1"/>
</dbReference>
<dbReference type="InterPro" id="IPR003165">
    <property type="entry name" value="Piwi"/>
</dbReference>
<dbReference type="Gene3D" id="3.30.420.10">
    <property type="entry name" value="Ribonuclease H-like superfamily/Ribonuclease H"/>
    <property type="match status" value="1"/>
</dbReference>
<name>A0A6A5QGS9_AMPQU</name>
<evidence type="ECO:0000256" key="1">
    <source>
        <dbReference type="SAM" id="MobiDB-lite"/>
    </source>
</evidence>
<feature type="compositionally biased region" description="Basic and acidic residues" evidence="1">
    <location>
        <begin position="1"/>
        <end position="10"/>
    </location>
</feature>
<dbReference type="InterPro" id="IPR012337">
    <property type="entry name" value="RNaseH-like_sf"/>
</dbReference>
<protein>
    <recommendedName>
        <fullName evidence="2">Piwi domain-containing protein</fullName>
    </recommendedName>
</protein>
<sequence>MADASSDKKGNNRSKPSSASSVASQDSSKCTKTTASSSTTVFGSDGNVDDRLASKAVDRFYAKDFHFSGAKTILPIRGRQTSAGGPASGEREHVSKVSNTPAPVAGKEVVKMPKPHSRTAIGQVSQRLKSLPGFFIVDLTFYTSVGGEEKAINSRKLRQRALKAWLKECMTSHPALSANVERQPGVVRLIFHVNDESGQTNMKDWIEEARSKVFELKDETTGTSGNKNITITWDFHFQDTTKAYKKSLDLVLRQTTHKMKDLELLPLAPNCNSVFDPVLPGCLRSTSSARPTDYRFHLRHRPSADISEKQLKVDFDVVPCIPSKNLAEVLLDMVGRTGLNEPNLDLIQSWLPTIRNSLRGVNVRCAYVPGKKTSQGRDKAELLVAGNMEKGRRFQIQDIRLPAEVAEFDVGLESYTIYEYFSKVVLQDRTDELGLNDCLPLVQDPTGAWIPVQMLNVVGPQLLTRYGHLNSAIGTVTRDFVKQDGYARLFDISARILRDFPAIASDFEAIGAPGITGGLASCGLAKLTRSLVAVSEAPAPVQKRNLEPFPSRTLYQPVTCNAKIAIIYQRSWSTAPSDHILISKVRHGLTSISNAVSGDTIELDFGPLSEGLRLDCDLAFAIVDDTAQTEGHTRKALARLHDYFDRKAGVLLVCATYSHLEKLFKGALVPSDKYFPASLRAKINYKLGGVNRTTGLAQLVSDTGLMIAGGHISHYKTQNHYRPSISAVVASVDTQCQQYLGSVRIHSDVLTKKGAQPGVKPGLSRLWDMMIERFRQCSQLDPPTKLLFFRDSKDFGDNAKDFKLECHLIRDAYDEVFRHNSTIQIIYVVVNKNTEYRLVDTQHDNGSTIPKLNYIVEDASTAKYRYYVVENEPNWSKEYLTTLTRHINQSSQLSTPADTLSNPLPLTLAKKLCARTSSYIHDYPSFAVRRHDARDTRQSAALEQQYHVRVAGSVELALDVVGATETLLSKRLLPWSARLDHYMFYL</sequence>
<dbReference type="Pfam" id="PF02171">
    <property type="entry name" value="Piwi"/>
    <property type="match status" value="1"/>
</dbReference>
<feature type="domain" description="Piwi" evidence="2">
    <location>
        <begin position="617"/>
        <end position="921"/>
    </location>
</feature>
<evidence type="ECO:0000313" key="3">
    <source>
        <dbReference type="EMBL" id="KAF1913257.1"/>
    </source>
</evidence>
<dbReference type="PANTHER" id="PTHR22891">
    <property type="entry name" value="EUKARYOTIC TRANSLATION INITIATION FACTOR 2C"/>
    <property type="match status" value="1"/>
</dbReference>
<dbReference type="InterPro" id="IPR036397">
    <property type="entry name" value="RNaseH_sf"/>
</dbReference>
<feature type="region of interest" description="Disordered" evidence="1">
    <location>
        <begin position="78"/>
        <end position="98"/>
    </location>
</feature>
<reference evidence="3" key="1">
    <citation type="journal article" date="2020" name="Stud. Mycol.">
        <title>101 Dothideomycetes genomes: a test case for predicting lifestyles and emergence of pathogens.</title>
        <authorList>
            <person name="Haridas S."/>
            <person name="Albert R."/>
            <person name="Binder M."/>
            <person name="Bloem J."/>
            <person name="Labutti K."/>
            <person name="Salamov A."/>
            <person name="Andreopoulos B."/>
            <person name="Baker S."/>
            <person name="Barry K."/>
            <person name="Bills G."/>
            <person name="Bluhm B."/>
            <person name="Cannon C."/>
            <person name="Castanera R."/>
            <person name="Culley D."/>
            <person name="Daum C."/>
            <person name="Ezra D."/>
            <person name="Gonzalez J."/>
            <person name="Henrissat B."/>
            <person name="Kuo A."/>
            <person name="Liang C."/>
            <person name="Lipzen A."/>
            <person name="Lutzoni F."/>
            <person name="Magnuson J."/>
            <person name="Mondo S."/>
            <person name="Nolan M."/>
            <person name="Ohm R."/>
            <person name="Pangilinan J."/>
            <person name="Park H.-J."/>
            <person name="Ramirez L."/>
            <person name="Alfaro M."/>
            <person name="Sun H."/>
            <person name="Tritt A."/>
            <person name="Yoshinaga Y."/>
            <person name="Zwiers L.-H."/>
            <person name="Turgeon B."/>
            <person name="Goodwin S."/>
            <person name="Spatafora J."/>
            <person name="Crous P."/>
            <person name="Grigoriev I."/>
        </authorList>
    </citation>
    <scope>NUCLEOTIDE SEQUENCE</scope>
    <source>
        <strain evidence="3">HMLAC05119</strain>
    </source>
</reference>
<feature type="region of interest" description="Disordered" evidence="1">
    <location>
        <begin position="1"/>
        <end position="48"/>
    </location>
</feature>
<dbReference type="SMART" id="SM00950">
    <property type="entry name" value="Piwi"/>
    <property type="match status" value="1"/>
</dbReference>
<dbReference type="Proteomes" id="UP000800096">
    <property type="component" value="Unassembled WGS sequence"/>
</dbReference>
<organism evidence="3 4">
    <name type="scientific">Ampelomyces quisqualis</name>
    <name type="common">Powdery mildew agent</name>
    <dbReference type="NCBI Taxonomy" id="50730"/>
    <lineage>
        <taxon>Eukaryota</taxon>
        <taxon>Fungi</taxon>
        <taxon>Dikarya</taxon>
        <taxon>Ascomycota</taxon>
        <taxon>Pezizomycotina</taxon>
        <taxon>Dothideomycetes</taxon>
        <taxon>Pleosporomycetidae</taxon>
        <taxon>Pleosporales</taxon>
        <taxon>Pleosporineae</taxon>
        <taxon>Phaeosphaeriaceae</taxon>
        <taxon>Ampelomyces</taxon>
    </lineage>
</organism>
<dbReference type="OrthoDB" id="3783465at2759"/>
<feature type="compositionally biased region" description="Low complexity" evidence="1">
    <location>
        <begin position="14"/>
        <end position="40"/>
    </location>
</feature>